<organism evidence="2 3">
    <name type="scientific">Azospira restricta</name>
    <dbReference type="NCBI Taxonomy" id="404405"/>
    <lineage>
        <taxon>Bacteria</taxon>
        <taxon>Pseudomonadati</taxon>
        <taxon>Pseudomonadota</taxon>
        <taxon>Betaproteobacteria</taxon>
        <taxon>Rhodocyclales</taxon>
        <taxon>Rhodocyclaceae</taxon>
        <taxon>Azospira</taxon>
    </lineage>
</organism>
<name>A0A974SPR1_9RHOO</name>
<dbReference type="Pfam" id="PF01370">
    <property type="entry name" value="Epimerase"/>
    <property type="match status" value="1"/>
</dbReference>
<sequence length="299" mass="32777">MQKLLIVGCGDVAWRALPRLVRRYRVFALLRDAGEHARWRAAGAVPLAGNLDAPASLGRLAGLADAVLHLAPPPDRGDRDPRTRHLLAALGRGKSLPQRLIYISTSGVYGDCGGAFVDETRRPHPETARAARRLDAERALRAFGRETGTTVGILRAPGIYAADRLPLERLAKGTPALADADDVFTNHIHADDLAAACCAALVRARPNRSYNVCDDSHWKMGEYFDRVADAFALPRPPRLTRADAERQLSPLQLSFMRESRRLSNRRLHAELHVALAYPTVADGILAARKEHERKSACSS</sequence>
<dbReference type="InterPro" id="IPR036291">
    <property type="entry name" value="NAD(P)-bd_dom_sf"/>
</dbReference>
<feature type="domain" description="NAD-dependent epimerase/dehydratase" evidence="1">
    <location>
        <begin position="24"/>
        <end position="213"/>
    </location>
</feature>
<accession>A0A974SPR1</accession>
<proteinExistence type="predicted"/>
<dbReference type="InterPro" id="IPR001509">
    <property type="entry name" value="Epimerase_deHydtase"/>
</dbReference>
<dbReference type="GO" id="GO:0005737">
    <property type="term" value="C:cytoplasm"/>
    <property type="evidence" value="ECO:0007669"/>
    <property type="project" value="TreeGrafter"/>
</dbReference>
<gene>
    <name evidence="2" type="ORF">IWH25_02365</name>
</gene>
<dbReference type="AlphaFoldDB" id="A0A974SPR1"/>
<protein>
    <submittedName>
        <fullName evidence="2">SDR family oxidoreductase</fullName>
    </submittedName>
</protein>
<evidence type="ECO:0000313" key="3">
    <source>
        <dbReference type="Proteomes" id="UP000663444"/>
    </source>
</evidence>
<dbReference type="EMBL" id="CP064781">
    <property type="protein sequence ID" value="QRJ64223.1"/>
    <property type="molecule type" value="Genomic_DNA"/>
</dbReference>
<evidence type="ECO:0000259" key="1">
    <source>
        <dbReference type="Pfam" id="PF01370"/>
    </source>
</evidence>
<dbReference type="SUPFAM" id="SSF51735">
    <property type="entry name" value="NAD(P)-binding Rossmann-fold domains"/>
    <property type="match status" value="1"/>
</dbReference>
<dbReference type="Gene3D" id="3.40.50.720">
    <property type="entry name" value="NAD(P)-binding Rossmann-like Domain"/>
    <property type="match status" value="1"/>
</dbReference>
<dbReference type="KEGG" id="ares:IWH25_02365"/>
<dbReference type="PANTHER" id="PTHR48079">
    <property type="entry name" value="PROTEIN YEEZ"/>
    <property type="match status" value="1"/>
</dbReference>
<dbReference type="CDD" id="cd05266">
    <property type="entry name" value="SDR_a4"/>
    <property type="match status" value="1"/>
</dbReference>
<dbReference type="InterPro" id="IPR051783">
    <property type="entry name" value="NAD(P)-dependent_oxidoreduct"/>
</dbReference>
<dbReference type="RefSeq" id="WP_203387765.1">
    <property type="nucleotide sequence ID" value="NZ_CP064781.1"/>
</dbReference>
<dbReference type="PANTHER" id="PTHR48079:SF6">
    <property type="entry name" value="NAD(P)-BINDING DOMAIN-CONTAINING PROTEIN-RELATED"/>
    <property type="match status" value="1"/>
</dbReference>
<dbReference type="Proteomes" id="UP000663444">
    <property type="component" value="Chromosome"/>
</dbReference>
<evidence type="ECO:0000313" key="2">
    <source>
        <dbReference type="EMBL" id="QRJ64223.1"/>
    </source>
</evidence>
<dbReference type="GO" id="GO:0004029">
    <property type="term" value="F:aldehyde dehydrogenase (NAD+) activity"/>
    <property type="evidence" value="ECO:0007669"/>
    <property type="project" value="TreeGrafter"/>
</dbReference>
<reference evidence="2" key="1">
    <citation type="submission" date="2020-11" db="EMBL/GenBank/DDBJ databases">
        <title>Azospira restricta DSM 18626 genome sequence.</title>
        <authorList>
            <person name="Moe W.M."/>
        </authorList>
    </citation>
    <scope>NUCLEOTIDE SEQUENCE</scope>
    <source>
        <strain evidence="2">DSM 18626</strain>
    </source>
</reference>
<keyword evidence="3" id="KW-1185">Reference proteome</keyword>